<accession>A0A4R3P0Q1</accession>
<dbReference type="AlphaFoldDB" id="A0A4R3P0Q1"/>
<keyword evidence="2" id="KW-1185">Reference proteome</keyword>
<dbReference type="Proteomes" id="UP000295097">
    <property type="component" value="Unassembled WGS sequence"/>
</dbReference>
<proteinExistence type="predicted"/>
<organism evidence="1 2">
    <name type="scientific">Martelella mediterranea</name>
    <dbReference type="NCBI Taxonomy" id="293089"/>
    <lineage>
        <taxon>Bacteria</taxon>
        <taxon>Pseudomonadati</taxon>
        <taxon>Pseudomonadota</taxon>
        <taxon>Alphaproteobacteria</taxon>
        <taxon>Hyphomicrobiales</taxon>
        <taxon>Aurantimonadaceae</taxon>
        <taxon>Martelella</taxon>
    </lineage>
</organism>
<sequence length="61" mass="6820">MFPDAENIEPNIIGKLHFLHKVLHPAMCLFSTVDIGGWIDIGEGEDSEFHCTILLYSGLSF</sequence>
<name>A0A4R3P0Q1_9HYPH</name>
<evidence type="ECO:0000313" key="1">
    <source>
        <dbReference type="EMBL" id="TCT42157.1"/>
    </source>
</evidence>
<dbReference type="EMBL" id="SMAR01000005">
    <property type="protein sequence ID" value="TCT42157.1"/>
    <property type="molecule type" value="Genomic_DNA"/>
</dbReference>
<evidence type="ECO:0000313" key="2">
    <source>
        <dbReference type="Proteomes" id="UP000295097"/>
    </source>
</evidence>
<comment type="caution">
    <text evidence="1">The sequence shown here is derived from an EMBL/GenBank/DDBJ whole genome shotgun (WGS) entry which is preliminary data.</text>
</comment>
<gene>
    <name evidence="1" type="ORF">EDC90_1005172</name>
</gene>
<protein>
    <submittedName>
        <fullName evidence="1">Uncharacterized protein</fullName>
    </submittedName>
</protein>
<reference evidence="1 2" key="1">
    <citation type="submission" date="2019-03" db="EMBL/GenBank/DDBJ databases">
        <title>Freshwater and sediment microbial communities from various areas in North America, analyzing microbe dynamics in response to fracking.</title>
        <authorList>
            <person name="Lamendella R."/>
        </authorList>
    </citation>
    <scope>NUCLEOTIDE SEQUENCE [LARGE SCALE GENOMIC DNA]</scope>
    <source>
        <strain evidence="1 2">175.2</strain>
    </source>
</reference>